<evidence type="ECO:0000259" key="2">
    <source>
        <dbReference type="Pfam" id="PF03364"/>
    </source>
</evidence>
<dbReference type="InterPro" id="IPR023393">
    <property type="entry name" value="START-like_dom_sf"/>
</dbReference>
<reference evidence="3 4" key="2">
    <citation type="journal article" date="2014" name="BMC Genomics">
        <title>An improved genome of the model marine alga Ostreococcus tauri unfolds by assessing Illumina de novo assemblies.</title>
        <authorList>
            <person name="Blanc-Mathieu R."/>
            <person name="Verhelst B."/>
            <person name="Derelle E."/>
            <person name="Rombauts S."/>
            <person name="Bouget F.Y."/>
            <person name="Carre I."/>
            <person name="Chateau A."/>
            <person name="Eyre-Walker A."/>
            <person name="Grimsley N."/>
            <person name="Moreau H."/>
            <person name="Piegu B."/>
            <person name="Rivals E."/>
            <person name="Schackwitz W."/>
            <person name="Van de Peer Y."/>
            <person name="Piganeau G."/>
        </authorList>
    </citation>
    <scope>NUCLEOTIDE SEQUENCE [LARGE SCALE GENOMIC DNA]</scope>
    <source>
        <strain evidence="4">OTTH 0595 / CCAP 157/2 / RCC745</strain>
    </source>
</reference>
<dbReference type="KEGG" id="ota:OT_ostta12g00450"/>
<dbReference type="Proteomes" id="UP000009170">
    <property type="component" value="Unassembled WGS sequence"/>
</dbReference>
<evidence type="ECO:0000256" key="1">
    <source>
        <dbReference type="SAM" id="MobiDB-lite"/>
    </source>
</evidence>
<sequence length="285" mass="31812">MSAPRLAPAFPGARRRVERECVRVKIHEKSATTASEDGRDGPGDEWTRCASRTRGGVDVWTRPAPRSAGAREGVKEILAECTFEDVDRGALWRAICDLDRYDEFVPYVRSARVLVKRGTKTWSAATVRAPVAGDRDYTIEIEDLSDGRAGVNAGRWKTTREHEPPLPPGRARMRCNCGSWELRDVESGIGRGVRVRYTLITDPGKGMPTWLLSQTPRTVPDVLRAFRSRALSGKSERSAAASSAYERLGIVRNRIILRVRTFADESRSFVSDVEGLTRRLLSSKR</sequence>
<feature type="region of interest" description="Disordered" evidence="1">
    <location>
        <begin position="28"/>
        <end position="47"/>
    </location>
</feature>
<dbReference type="InterPro" id="IPR005031">
    <property type="entry name" value="COQ10_START"/>
</dbReference>
<comment type="caution">
    <text evidence="3">The sequence shown here is derived from an EMBL/GenBank/DDBJ whole genome shotgun (WGS) entry which is preliminary data.</text>
</comment>
<reference evidence="4" key="1">
    <citation type="journal article" date="2006" name="Proc. Natl. Acad. Sci. U.S.A.">
        <title>Genome analysis of the smallest free-living eukaryote Ostreococcus tauri unveils many unique features.</title>
        <authorList>
            <person name="Derelle E."/>
            <person name="Ferraz C."/>
            <person name="Rombauts S."/>
            <person name="Rouze P."/>
            <person name="Worden A.Z."/>
            <person name="Robbens S."/>
            <person name="Partensky F."/>
            <person name="Degroeve S."/>
            <person name="Echeynie S."/>
            <person name="Cooke R."/>
            <person name="Saeys Y."/>
            <person name="Wuyts J."/>
            <person name="Jabbari K."/>
            <person name="Bowler C."/>
            <person name="Panaud O."/>
            <person name="Piegu B."/>
            <person name="Ball S.G."/>
            <person name="Ral J.-P."/>
            <person name="Bouget F.-Y."/>
            <person name="Piganeau G."/>
            <person name="De Baets B."/>
            <person name="Picard A."/>
            <person name="Delseny M."/>
            <person name="Demaille J."/>
            <person name="Van de Peer Y."/>
            <person name="Moreau H."/>
        </authorList>
    </citation>
    <scope>NUCLEOTIDE SEQUENCE [LARGE SCALE GENOMIC DNA]</scope>
    <source>
        <strain evidence="4">OTTH 0595 / CCAP 157/2 / RCC745</strain>
    </source>
</reference>
<dbReference type="RefSeq" id="XP_003082199.1">
    <property type="nucleotide sequence ID" value="XM_003082151.1"/>
</dbReference>
<dbReference type="Pfam" id="PF03364">
    <property type="entry name" value="Polyketide_cyc"/>
    <property type="match status" value="1"/>
</dbReference>
<dbReference type="OMA" id="TTREHEP"/>
<keyword evidence="4" id="KW-1185">Reference proteome</keyword>
<name>Q00YA6_OSTTA</name>
<dbReference type="Gene3D" id="3.30.530.20">
    <property type="match status" value="1"/>
</dbReference>
<evidence type="ECO:0000313" key="3">
    <source>
        <dbReference type="EMBL" id="CAL57145.1"/>
    </source>
</evidence>
<protein>
    <submittedName>
        <fullName evidence="3">Streptomyces cyclase/dehydrase</fullName>
    </submittedName>
</protein>
<dbReference type="EMBL" id="CAID01000012">
    <property type="protein sequence ID" value="CAL57145.1"/>
    <property type="molecule type" value="Genomic_DNA"/>
</dbReference>
<feature type="domain" description="Coenzyme Q-binding protein COQ10 START" evidence="2">
    <location>
        <begin position="90"/>
        <end position="219"/>
    </location>
</feature>
<dbReference type="InParanoid" id="Q00YA6"/>
<accession>Q00YA6</accession>
<dbReference type="AlphaFoldDB" id="Q00YA6"/>
<dbReference type="GeneID" id="9836255"/>
<gene>
    <name evidence="3" type="ORF">OT_ostta12g00450</name>
</gene>
<dbReference type="SUPFAM" id="SSF55961">
    <property type="entry name" value="Bet v1-like"/>
    <property type="match status" value="1"/>
</dbReference>
<organism evidence="3 4">
    <name type="scientific">Ostreococcus tauri</name>
    <name type="common">Marine green alga</name>
    <dbReference type="NCBI Taxonomy" id="70448"/>
    <lineage>
        <taxon>Eukaryota</taxon>
        <taxon>Viridiplantae</taxon>
        <taxon>Chlorophyta</taxon>
        <taxon>Mamiellophyceae</taxon>
        <taxon>Mamiellales</taxon>
        <taxon>Bathycoccaceae</taxon>
        <taxon>Ostreococcus</taxon>
    </lineage>
</organism>
<evidence type="ECO:0000313" key="4">
    <source>
        <dbReference type="Proteomes" id="UP000009170"/>
    </source>
</evidence>
<proteinExistence type="predicted"/>
<dbReference type="OrthoDB" id="497968at2759"/>